<keyword evidence="4 5" id="KW-0949">S-adenosyl-L-methionine</keyword>
<evidence type="ECO:0000256" key="6">
    <source>
        <dbReference type="RuleBase" id="RU367087"/>
    </source>
</evidence>
<dbReference type="PANTHER" id="PTHR12315:SF0">
    <property type="entry name" value="7SK SNRNA METHYLPHOSPHATE CAPPING ENZYME"/>
    <property type="match status" value="1"/>
</dbReference>
<dbReference type="EC" id="2.1.1.-" evidence="6"/>
<comment type="caution">
    <text evidence="9">The sequence shown here is derived from an EMBL/GenBank/DDBJ whole genome shotgun (WGS) entry which is preliminary data.</text>
</comment>
<name>A0A9D5D792_9LILI</name>
<dbReference type="GO" id="GO:0017069">
    <property type="term" value="F:snRNA binding"/>
    <property type="evidence" value="ECO:0007669"/>
    <property type="project" value="TreeGrafter"/>
</dbReference>
<dbReference type="Gene3D" id="3.40.50.150">
    <property type="entry name" value="Vaccinia Virus protein VP39"/>
    <property type="match status" value="1"/>
</dbReference>
<evidence type="ECO:0000256" key="7">
    <source>
        <dbReference type="SAM" id="MobiDB-lite"/>
    </source>
</evidence>
<dbReference type="PANTHER" id="PTHR12315">
    <property type="entry name" value="BICOID-INTERACTING PROTEIN RELATED"/>
    <property type="match status" value="1"/>
</dbReference>
<dbReference type="PROSITE" id="PS51515">
    <property type="entry name" value="BIN3_SAM"/>
    <property type="match status" value="1"/>
</dbReference>
<keyword evidence="2 6" id="KW-0489">Methyltransferase</keyword>
<dbReference type="Proteomes" id="UP001085076">
    <property type="component" value="Miscellaneous, Linkage group lg01"/>
</dbReference>
<protein>
    <recommendedName>
        <fullName evidence="6">RNA methyltransferase</fullName>
        <ecNumber evidence="6">2.1.1.-</ecNumber>
    </recommendedName>
</protein>
<evidence type="ECO:0000256" key="4">
    <source>
        <dbReference type="ARBA" id="ARBA00022691"/>
    </source>
</evidence>
<dbReference type="AlphaFoldDB" id="A0A9D5D792"/>
<evidence type="ECO:0000259" key="8">
    <source>
        <dbReference type="PROSITE" id="PS51515"/>
    </source>
</evidence>
<keyword evidence="3 6" id="KW-0808">Transferase</keyword>
<feature type="domain" description="Bin3-type SAM" evidence="8">
    <location>
        <begin position="49"/>
        <end position="289"/>
    </location>
</feature>
<dbReference type="InterPro" id="IPR029063">
    <property type="entry name" value="SAM-dependent_MTases_sf"/>
</dbReference>
<gene>
    <name evidence="9" type="ORF">J5N97_004425</name>
</gene>
<feature type="region of interest" description="Disordered" evidence="7">
    <location>
        <begin position="1"/>
        <end position="24"/>
    </location>
</feature>
<keyword evidence="10" id="KW-1185">Reference proteome</keyword>
<dbReference type="GO" id="GO:0008173">
    <property type="term" value="F:RNA methyltransferase activity"/>
    <property type="evidence" value="ECO:0007669"/>
    <property type="project" value="UniProtKB-UniRule"/>
</dbReference>
<dbReference type="CDD" id="cd02440">
    <property type="entry name" value="AdoMet_MTases"/>
    <property type="match status" value="1"/>
</dbReference>
<evidence type="ECO:0000256" key="1">
    <source>
        <dbReference type="ARBA" id="ARBA00008361"/>
    </source>
</evidence>
<dbReference type="GO" id="GO:0040031">
    <property type="term" value="P:snRNA modification"/>
    <property type="evidence" value="ECO:0007669"/>
    <property type="project" value="TreeGrafter"/>
</dbReference>
<organism evidence="9 10">
    <name type="scientific">Dioscorea zingiberensis</name>
    <dbReference type="NCBI Taxonomy" id="325984"/>
    <lineage>
        <taxon>Eukaryota</taxon>
        <taxon>Viridiplantae</taxon>
        <taxon>Streptophyta</taxon>
        <taxon>Embryophyta</taxon>
        <taxon>Tracheophyta</taxon>
        <taxon>Spermatophyta</taxon>
        <taxon>Magnoliopsida</taxon>
        <taxon>Liliopsida</taxon>
        <taxon>Dioscoreales</taxon>
        <taxon>Dioscoreaceae</taxon>
        <taxon>Dioscorea</taxon>
    </lineage>
</organism>
<evidence type="ECO:0000256" key="3">
    <source>
        <dbReference type="ARBA" id="ARBA00022679"/>
    </source>
</evidence>
<accession>A0A9D5D792</accession>
<evidence type="ECO:0000256" key="2">
    <source>
        <dbReference type="ARBA" id="ARBA00022603"/>
    </source>
</evidence>
<evidence type="ECO:0000256" key="5">
    <source>
        <dbReference type="PROSITE-ProRule" id="PRU00848"/>
    </source>
</evidence>
<dbReference type="GO" id="GO:0032259">
    <property type="term" value="P:methylation"/>
    <property type="evidence" value="ECO:0007669"/>
    <property type="project" value="UniProtKB-KW"/>
</dbReference>
<evidence type="ECO:0000313" key="10">
    <source>
        <dbReference type="Proteomes" id="UP001085076"/>
    </source>
</evidence>
<dbReference type="SUPFAM" id="SSF53335">
    <property type="entry name" value="S-adenosyl-L-methionine-dependent methyltransferases"/>
    <property type="match status" value="1"/>
</dbReference>
<dbReference type="EMBL" id="JAGGNH010000001">
    <property type="protein sequence ID" value="KAJ0986069.1"/>
    <property type="molecule type" value="Genomic_DNA"/>
</dbReference>
<feature type="compositionally biased region" description="Basic and acidic residues" evidence="7">
    <location>
        <begin position="1"/>
        <end position="17"/>
    </location>
</feature>
<evidence type="ECO:0000313" key="9">
    <source>
        <dbReference type="EMBL" id="KAJ0986069.1"/>
    </source>
</evidence>
<sequence length="367" mass="42326">MVEGQEPKRKEEEEEKKKKPKGQKRKEVFIYGNYRSYYGYRIDRNLSEDPRLAVLKREWFEGKDCLDVGCNQGLITISIAKKFSCQSILGIDIDSGLIETAKWNLQNIARKEKTNCRPTKVSGSDVSNSSGHLPHMVLLEASNDETCKSLGGASPLQKSNPLARVSFRTENFVESFHGCYEKYDTILWYKWIHLNWGDDGLITLFVKIWKLLRPGGVLLLEPQPWSSYKRNRLVSETTKENFRRILLHPSFFREILLDKVGFSNLQRKVISNMNEYFVHMLQHQIRFGCSCCLSTELAEVPSTEILWRLSYDIEDFQVFHVQSIFRAWGPVLILVIMGGMECSVHGPQFQPSAKKVGQVLANRDSFM</sequence>
<dbReference type="InterPro" id="IPR024160">
    <property type="entry name" value="BIN3_SAM-bd_dom"/>
</dbReference>
<proteinExistence type="inferred from homology"/>
<dbReference type="InterPro" id="IPR039772">
    <property type="entry name" value="Bin3-like"/>
</dbReference>
<dbReference type="InterPro" id="IPR010675">
    <property type="entry name" value="Bin3_C"/>
</dbReference>
<dbReference type="GO" id="GO:0008171">
    <property type="term" value="F:O-methyltransferase activity"/>
    <property type="evidence" value="ECO:0007669"/>
    <property type="project" value="UniProtKB-UniRule"/>
</dbReference>
<dbReference type="OrthoDB" id="10017101at2759"/>
<reference evidence="9" key="2">
    <citation type="journal article" date="2022" name="Hortic Res">
        <title>The genome of Dioscorea zingiberensis sheds light on the biosynthesis, origin and evolution of the medicinally important diosgenin saponins.</title>
        <authorList>
            <person name="Li Y."/>
            <person name="Tan C."/>
            <person name="Li Z."/>
            <person name="Guo J."/>
            <person name="Li S."/>
            <person name="Chen X."/>
            <person name="Wang C."/>
            <person name="Dai X."/>
            <person name="Yang H."/>
            <person name="Song W."/>
            <person name="Hou L."/>
            <person name="Xu J."/>
            <person name="Tong Z."/>
            <person name="Xu A."/>
            <person name="Yuan X."/>
            <person name="Wang W."/>
            <person name="Yang Q."/>
            <person name="Chen L."/>
            <person name="Sun Z."/>
            <person name="Wang K."/>
            <person name="Pan B."/>
            <person name="Chen J."/>
            <person name="Bao Y."/>
            <person name="Liu F."/>
            <person name="Qi X."/>
            <person name="Gang D.R."/>
            <person name="Wen J."/>
            <person name="Li J."/>
        </authorList>
    </citation>
    <scope>NUCLEOTIDE SEQUENCE</scope>
    <source>
        <strain evidence="9">Dzin_1.0</strain>
    </source>
</reference>
<dbReference type="Pfam" id="PF06859">
    <property type="entry name" value="Bin3"/>
    <property type="match status" value="1"/>
</dbReference>
<reference evidence="9" key="1">
    <citation type="submission" date="2021-03" db="EMBL/GenBank/DDBJ databases">
        <authorList>
            <person name="Li Z."/>
            <person name="Yang C."/>
        </authorList>
    </citation>
    <scope>NUCLEOTIDE SEQUENCE</scope>
    <source>
        <strain evidence="9">Dzin_1.0</strain>
        <tissue evidence="9">Leaf</tissue>
    </source>
</reference>
<comment type="similarity">
    <text evidence="1 6">Belongs to the methyltransferase superfamily.</text>
</comment>